<dbReference type="PROSITE" id="PS51704">
    <property type="entry name" value="GP_PDE"/>
    <property type="match status" value="1"/>
</dbReference>
<dbReference type="GO" id="GO:0008081">
    <property type="term" value="F:phosphoric diester hydrolase activity"/>
    <property type="evidence" value="ECO:0007669"/>
    <property type="project" value="InterPro"/>
</dbReference>
<dbReference type="CDD" id="cd08556">
    <property type="entry name" value="GDPD"/>
    <property type="match status" value="1"/>
</dbReference>
<comment type="caution">
    <text evidence="2">The sequence shown here is derived from an EMBL/GenBank/DDBJ whole genome shotgun (WGS) entry which is preliminary data.</text>
</comment>
<evidence type="ECO:0000313" key="3">
    <source>
        <dbReference type="Proteomes" id="UP001165413"/>
    </source>
</evidence>
<evidence type="ECO:0000259" key="1">
    <source>
        <dbReference type="PROSITE" id="PS51704"/>
    </source>
</evidence>
<keyword evidence="3" id="KW-1185">Reference proteome</keyword>
<dbReference type="EMBL" id="JANATA010000023">
    <property type="protein sequence ID" value="MCP3429531.1"/>
    <property type="molecule type" value="Genomic_DNA"/>
</dbReference>
<gene>
    <name evidence="2" type="ORF">NLF92_11290</name>
</gene>
<sequence>MQIIAHRGACAEAKENTLSAFRLALQQRADGIEFDVHFLRSGAWVIHDLALSRTHQLDQSLAELSAQEIEHLGIPSLHEVLALINTTIPVNVEIKSWVDQNTAIEYLASLFHAGLLNHNSVLSSFDHHIIQACQAHFNCRFGALSAHKPIDYGRYAADLDVQICAIEDSMCDVQFVRDIHARGMLCWVYTVDEASRVCALYEMQVDGIFTNTPSATRRVLAEYLKT</sequence>
<dbReference type="RefSeq" id="WP_254101990.1">
    <property type="nucleotide sequence ID" value="NZ_JANATA010000023.1"/>
</dbReference>
<dbReference type="PANTHER" id="PTHR46211:SF1">
    <property type="entry name" value="GLYCEROPHOSPHODIESTER PHOSPHODIESTERASE, CYTOPLASMIC"/>
    <property type="match status" value="1"/>
</dbReference>
<dbReference type="SUPFAM" id="SSF51695">
    <property type="entry name" value="PLC-like phosphodiesterases"/>
    <property type="match status" value="1"/>
</dbReference>
<protein>
    <submittedName>
        <fullName evidence="2">Glycerophosphodiester phosphodiesterase</fullName>
    </submittedName>
</protein>
<dbReference type="GO" id="GO:0006629">
    <property type="term" value="P:lipid metabolic process"/>
    <property type="evidence" value="ECO:0007669"/>
    <property type="project" value="InterPro"/>
</dbReference>
<name>A0AA41X4W0_9ALTE</name>
<dbReference type="Gene3D" id="3.20.20.190">
    <property type="entry name" value="Phosphatidylinositol (PI) phosphodiesterase"/>
    <property type="match status" value="1"/>
</dbReference>
<evidence type="ECO:0000313" key="2">
    <source>
        <dbReference type="EMBL" id="MCP3429531.1"/>
    </source>
</evidence>
<dbReference type="PANTHER" id="PTHR46211">
    <property type="entry name" value="GLYCEROPHOSPHORYL DIESTER PHOSPHODIESTERASE"/>
    <property type="match status" value="1"/>
</dbReference>
<dbReference type="InterPro" id="IPR017946">
    <property type="entry name" value="PLC-like_Pdiesterase_TIM-brl"/>
</dbReference>
<organism evidence="2 3">
    <name type="scientific">Opacimonas viscosa</name>
    <dbReference type="NCBI Taxonomy" id="2961944"/>
    <lineage>
        <taxon>Bacteria</taxon>
        <taxon>Pseudomonadati</taxon>
        <taxon>Pseudomonadota</taxon>
        <taxon>Gammaproteobacteria</taxon>
        <taxon>Alteromonadales</taxon>
        <taxon>Alteromonadaceae</taxon>
        <taxon>Opacimonas</taxon>
    </lineage>
</organism>
<reference evidence="2" key="1">
    <citation type="submission" date="2022-07" db="EMBL/GenBank/DDBJ databases">
        <title>Characterization of the Novel Bacterium Alteromonas immobilis LMIT006 and Alteromonas gregis LMIT007.</title>
        <authorList>
            <person name="Lin X."/>
        </authorList>
    </citation>
    <scope>NUCLEOTIDE SEQUENCE</scope>
    <source>
        <strain evidence="2">LMIT007</strain>
    </source>
</reference>
<feature type="domain" description="GP-PDE" evidence="1">
    <location>
        <begin position="1"/>
        <end position="220"/>
    </location>
</feature>
<dbReference type="Pfam" id="PF03009">
    <property type="entry name" value="GDPD"/>
    <property type="match status" value="1"/>
</dbReference>
<dbReference type="AlphaFoldDB" id="A0AA41X4W0"/>
<accession>A0AA41X4W0</accession>
<proteinExistence type="predicted"/>
<dbReference type="Proteomes" id="UP001165413">
    <property type="component" value="Unassembled WGS sequence"/>
</dbReference>
<dbReference type="InterPro" id="IPR030395">
    <property type="entry name" value="GP_PDE_dom"/>
</dbReference>